<dbReference type="InterPro" id="IPR050483">
    <property type="entry name" value="CoA-transferase_III_domain"/>
</dbReference>
<dbReference type="InterPro" id="IPR044855">
    <property type="entry name" value="CoA-Trfase_III_dom3_sf"/>
</dbReference>
<keyword evidence="3" id="KW-1185">Reference proteome</keyword>
<sequence length="408" mass="43857">MSTHTPPAAPPLLDGIRVLDLTNVLAGPFAGYQLALHGADVLKVELPESGDLARQLGADRALSEDLLGASFLAQNAGKRSLTLNLKHESGRDVLLRAVREHDVLLENFRPGVMDRLGVGWEVLRRANPRLIYCAVSGFGQIGPLRARPAYDQIVQGLSGMMSVTGTAEVNPLRAGFPVADTLGGMAAAYAVAAALVRRERTGAGAFLDVSMLEAALTAMGWVTSNYLITGRPPRPMGNENFTAAPSGTFRTADGHLNIAANRQQQFATLCRLIGREDLLDDSRFAHPADRRAHRERLREEIEQALSSRTAKEWEEVLSDAGVPAARVLSVPEALGLEQLAARDFVRSLPFPGGRDRPLRVLGSPVHIDGEPATTAEPPPLLGEHTDQVLAELGYSPEEIDTFKKTGAV</sequence>
<reference evidence="2 3" key="1">
    <citation type="submission" date="2015-09" db="EMBL/GenBank/DDBJ databases">
        <title>Genome sequence, genome mining and natural product profiling of a biocontrol bacterium Streptomyces malaysiensis F913.</title>
        <authorList>
            <person name="Xu Y."/>
            <person name="Wei J."/>
            <person name="Xie J."/>
            <person name="Li T."/>
            <person name="Zhou Z."/>
        </authorList>
    </citation>
    <scope>NUCLEOTIDE SEQUENCE [LARGE SCALE GENOMIC DNA]</scope>
    <source>
        <strain evidence="2 3">F913</strain>
    </source>
</reference>
<evidence type="ECO:0000313" key="2">
    <source>
        <dbReference type="EMBL" id="PNG94351.1"/>
    </source>
</evidence>
<name>A0A2J7Z243_STRMQ</name>
<protein>
    <submittedName>
        <fullName evidence="2">Acetyl-CoA:oxalate CoA-transferase</fullName>
    </submittedName>
</protein>
<comment type="caution">
    <text evidence="2">The sequence shown here is derived from an EMBL/GenBank/DDBJ whole genome shotgun (WGS) entry which is preliminary data.</text>
</comment>
<evidence type="ECO:0000256" key="1">
    <source>
        <dbReference type="ARBA" id="ARBA00022679"/>
    </source>
</evidence>
<dbReference type="Gene3D" id="3.40.50.10540">
    <property type="entry name" value="Crotonobetainyl-coa:carnitine coa-transferase, domain 1"/>
    <property type="match status" value="1"/>
</dbReference>
<dbReference type="InterPro" id="IPR023606">
    <property type="entry name" value="CoA-Trfase_III_dom_1_sf"/>
</dbReference>
<dbReference type="AlphaFoldDB" id="A0A2J7Z243"/>
<dbReference type="RefSeq" id="WP_079255826.1">
    <property type="nucleotide sequence ID" value="NZ_BAAAHF010000031.1"/>
</dbReference>
<evidence type="ECO:0000313" key="3">
    <source>
        <dbReference type="Proteomes" id="UP000236520"/>
    </source>
</evidence>
<dbReference type="Proteomes" id="UP000236520">
    <property type="component" value="Unassembled WGS sequence"/>
</dbReference>
<keyword evidence="1 2" id="KW-0808">Transferase</keyword>
<dbReference type="Gene3D" id="3.30.1540.10">
    <property type="entry name" value="formyl-coa transferase, domain 3"/>
    <property type="match status" value="1"/>
</dbReference>
<gene>
    <name evidence="2" type="ORF">SMF913_10376</name>
</gene>
<dbReference type="PANTHER" id="PTHR48207">
    <property type="entry name" value="SUCCINATE--HYDROXYMETHYLGLUTARATE COA-TRANSFERASE"/>
    <property type="match status" value="1"/>
</dbReference>
<dbReference type="SUPFAM" id="SSF89796">
    <property type="entry name" value="CoA-transferase family III (CaiB/BaiF)"/>
    <property type="match status" value="1"/>
</dbReference>
<dbReference type="Pfam" id="PF02515">
    <property type="entry name" value="CoA_transf_3"/>
    <property type="match status" value="1"/>
</dbReference>
<dbReference type="GO" id="GO:0008410">
    <property type="term" value="F:CoA-transferase activity"/>
    <property type="evidence" value="ECO:0007669"/>
    <property type="project" value="TreeGrafter"/>
</dbReference>
<proteinExistence type="predicted"/>
<dbReference type="InterPro" id="IPR003673">
    <property type="entry name" value="CoA-Trfase_fam_III"/>
</dbReference>
<dbReference type="EMBL" id="LJIW01000001">
    <property type="protein sequence ID" value="PNG94351.1"/>
    <property type="molecule type" value="Genomic_DNA"/>
</dbReference>
<accession>A0A2J7Z243</accession>
<dbReference type="PANTHER" id="PTHR48207:SF3">
    <property type="entry name" value="SUCCINATE--HYDROXYMETHYLGLUTARATE COA-TRANSFERASE"/>
    <property type="match status" value="1"/>
</dbReference>
<organism evidence="2 3">
    <name type="scientific">Streptomyces malaysiensis</name>
    <dbReference type="NCBI Taxonomy" id="92644"/>
    <lineage>
        <taxon>Bacteria</taxon>
        <taxon>Bacillati</taxon>
        <taxon>Actinomycetota</taxon>
        <taxon>Actinomycetes</taxon>
        <taxon>Kitasatosporales</taxon>
        <taxon>Streptomycetaceae</taxon>
        <taxon>Streptomyces</taxon>
        <taxon>Streptomyces violaceusniger group</taxon>
    </lineage>
</organism>